<keyword evidence="2" id="KW-0456">Lyase</keyword>
<dbReference type="Pfam" id="PF12708">
    <property type="entry name" value="Pect-lyase_RHGA_epim"/>
    <property type="match status" value="1"/>
</dbReference>
<dbReference type="Proteomes" id="UP000198885">
    <property type="component" value="Unassembled WGS sequence"/>
</dbReference>
<protein>
    <submittedName>
        <fullName evidence="2">Pectate lyase superfamily protein</fullName>
    </submittedName>
</protein>
<dbReference type="SUPFAM" id="SSF51126">
    <property type="entry name" value="Pectin lyase-like"/>
    <property type="match status" value="1"/>
</dbReference>
<keyword evidence="3" id="KW-1185">Reference proteome</keyword>
<evidence type="ECO:0000313" key="3">
    <source>
        <dbReference type="Proteomes" id="UP000198885"/>
    </source>
</evidence>
<dbReference type="EMBL" id="FOGU01000002">
    <property type="protein sequence ID" value="SER71313.1"/>
    <property type="molecule type" value="Genomic_DNA"/>
</dbReference>
<dbReference type="OrthoDB" id="7749009at2"/>
<dbReference type="STRING" id="641238.SAMN04490244_102248"/>
<dbReference type="GO" id="GO:0016829">
    <property type="term" value="F:lyase activity"/>
    <property type="evidence" value="ECO:0007669"/>
    <property type="project" value="UniProtKB-KW"/>
</dbReference>
<evidence type="ECO:0000259" key="1">
    <source>
        <dbReference type="Pfam" id="PF12708"/>
    </source>
</evidence>
<dbReference type="Gene3D" id="2.160.20.10">
    <property type="entry name" value="Single-stranded right-handed beta-helix, Pectin lyase-like"/>
    <property type="match status" value="2"/>
</dbReference>
<evidence type="ECO:0000313" key="2">
    <source>
        <dbReference type="EMBL" id="SER71313.1"/>
    </source>
</evidence>
<proteinExistence type="predicted"/>
<dbReference type="InterPro" id="IPR024535">
    <property type="entry name" value="RHGA/B-epi-like_pectate_lyase"/>
</dbReference>
<feature type="domain" description="Rhamnogalacturonase A/B/Epimerase-like pectate lyase" evidence="1">
    <location>
        <begin position="188"/>
        <end position="244"/>
    </location>
</feature>
<sequence length="763" mass="80829">MNKAITDGLVLTPPPFANGLDVWSRGDGTPGGASYADADDAAFVPSDPDFGGCLEILKTESLQRLRYAGETPLLPGCYLRVRARVKAVSGNRPTVRIAAHAGAAGGGAVQGVVTRGPSVTLETYGEVVEVSAIVGSGPRTGVHMVWGTDALYGHFGVDLSGPNGGVVRIDDLTIEDVTGAFLRDMMDWVDVRDFGAVGDGTTDDRAAFEAADAAAGGRRILVPEGAFRIGGPLVLDSAVRFQGRIVQAAEDRFVLRKGFDLAAYADAFGDELLAFRKAFQALLNEADHDSLDLCGRRIDVTAPVDLQAAVGNRARFETRRVIRNGAFNAVDGPDWDTGVVTSQARYSADNPKTLTDVANVANIEVGSLVAGDGVGREVYVTAKNVGAGTVTLAQELHAPAGVQAYTFRRFRYVLDFSGFEKLSKFALEGVELQMNDRASGVMLAPQGALFQLKDCFVTKPRDRGLSSPGRGCQGMQIDGCNFTSSELSQAATQRTSVGFNVNANDPKIRGNRFQQFGTTMVLCGAGNLLVGNHWFQGDTRTDGARAAGLVLTQTNVKTVITGNYLDNSFVEWTNEHDARPAFSSEFSFGGLSFSGNIFTANDVAASFRWIVVRPCGWGHFINGLTVTGNTFKVLNSTIQRVERLDDSIAALDRGRMRNVTFAGNTFNGVGQATINPVVLDYAQNTNAATWTLAAGAYLPFGGAARTVVAVVPEGEIRTTGGAAVHAMPSVTPRAGAGEGSVRLGWPVPARGRVQVTVRADSPI</sequence>
<name>A0A1H9RH40_9RHOB</name>
<accession>A0A1H9RH40</accession>
<gene>
    <name evidence="2" type="ORF">SAMN04490244_102248</name>
</gene>
<dbReference type="InterPro" id="IPR012334">
    <property type="entry name" value="Pectin_lyas_fold"/>
</dbReference>
<dbReference type="RefSeq" id="WP_092688899.1">
    <property type="nucleotide sequence ID" value="NZ_FOGU01000002.1"/>
</dbReference>
<organism evidence="2 3">
    <name type="scientific">Tranquillimonas rosea</name>
    <dbReference type="NCBI Taxonomy" id="641238"/>
    <lineage>
        <taxon>Bacteria</taxon>
        <taxon>Pseudomonadati</taxon>
        <taxon>Pseudomonadota</taxon>
        <taxon>Alphaproteobacteria</taxon>
        <taxon>Rhodobacterales</taxon>
        <taxon>Roseobacteraceae</taxon>
        <taxon>Tranquillimonas</taxon>
    </lineage>
</organism>
<dbReference type="AlphaFoldDB" id="A0A1H9RH40"/>
<dbReference type="InterPro" id="IPR011050">
    <property type="entry name" value="Pectin_lyase_fold/virulence"/>
</dbReference>
<reference evidence="2 3" key="1">
    <citation type="submission" date="2016-10" db="EMBL/GenBank/DDBJ databases">
        <authorList>
            <person name="de Groot N.N."/>
        </authorList>
    </citation>
    <scope>NUCLEOTIDE SEQUENCE [LARGE SCALE GENOMIC DNA]</scope>
    <source>
        <strain evidence="2 3">DSM 23042</strain>
    </source>
</reference>